<keyword evidence="9" id="KW-1185">Reference proteome</keyword>
<dbReference type="InterPro" id="IPR036551">
    <property type="entry name" value="Flavin_trans-like"/>
</dbReference>
<feature type="binding site" evidence="6">
    <location>
        <position position="35"/>
    </location>
    <ligand>
        <name>FMN</name>
        <dbReference type="ChEBI" id="CHEBI:58210"/>
    </ligand>
</feature>
<keyword evidence="6" id="KW-0058">Aromatic hydrocarbons catabolism</keyword>
<comment type="caution">
    <text evidence="8">The sequence shown here is derived from an EMBL/GenBank/DDBJ whole genome shotgun (WGS) entry which is preliminary data.</text>
</comment>
<proteinExistence type="inferred from homology"/>
<dbReference type="GO" id="GO:0106141">
    <property type="term" value="F:flavin prenyltransferase activity"/>
    <property type="evidence" value="ECO:0007669"/>
    <property type="project" value="UniProtKB-EC"/>
</dbReference>
<name>A0A0V8J2A5_9BACL</name>
<evidence type="ECO:0000256" key="1">
    <source>
        <dbReference type="ARBA" id="ARBA00022602"/>
    </source>
</evidence>
<dbReference type="NCBIfam" id="NF041206">
    <property type="entry name" value="VdcB"/>
    <property type="match status" value="1"/>
</dbReference>
<comment type="function">
    <text evidence="6">Involved in the non-oxidative decarboxylation and detoxification of phenolic derivatives. Flavin prenyltransferase that catalyzes the synthesis of the prenylated FMN cofactor (prenyl-FMN) for phenolic acid decarboxylase.</text>
</comment>
<protein>
    <recommendedName>
        <fullName evidence="6">Probable UbiX-like flavin prenyltransferase</fullName>
        <ecNumber evidence="6">2.5.1.129</ecNumber>
    </recommendedName>
    <alternativeName>
        <fullName evidence="6">Phenolic acid decarboxylase subunit B</fullName>
        <shortName evidence="6">PAD</shortName>
    </alternativeName>
</protein>
<comment type="subunit">
    <text evidence="6">Homododecamer.</text>
</comment>
<dbReference type="GO" id="GO:0009636">
    <property type="term" value="P:response to toxic substance"/>
    <property type="evidence" value="ECO:0007669"/>
    <property type="project" value="UniProtKB-KW"/>
</dbReference>
<evidence type="ECO:0000256" key="6">
    <source>
        <dbReference type="HAMAP-Rule" id="MF_01986"/>
    </source>
</evidence>
<gene>
    <name evidence="8" type="ORF">AS030_19655</name>
</gene>
<dbReference type="NCBIfam" id="TIGR00421">
    <property type="entry name" value="ubiX_pad"/>
    <property type="match status" value="1"/>
</dbReference>
<dbReference type="InterPro" id="IPR004507">
    <property type="entry name" value="UbiX-like"/>
</dbReference>
<evidence type="ECO:0000256" key="2">
    <source>
        <dbReference type="ARBA" id="ARBA00022630"/>
    </source>
</evidence>
<evidence type="ECO:0000256" key="4">
    <source>
        <dbReference type="ARBA" id="ARBA00022679"/>
    </source>
</evidence>
<keyword evidence="1 6" id="KW-0637">Prenyltransferase</keyword>
<dbReference type="EC" id="2.5.1.129" evidence="6"/>
<feature type="binding site" evidence="6">
    <location>
        <begin position="9"/>
        <end position="11"/>
    </location>
    <ligand>
        <name>FMN</name>
        <dbReference type="ChEBI" id="CHEBI:58210"/>
    </ligand>
</feature>
<dbReference type="EMBL" id="LNQN01000006">
    <property type="protein sequence ID" value="KSU81158.1"/>
    <property type="molecule type" value="Genomic_DNA"/>
</dbReference>
<sequence>MKIIVGMSGATGAIFGIRLLELLKDTEVETHLVMSSWAAATIKVETPYTPQEVEKLADYTYSYKDLGAKISSGSFQVDGMIVAPCSMKTLASIRMGLADNLVTRAADVILKERKKLLLLTREMPLNDIHLENMLALSRMGTIIFPPMPAFYNHPETIDDVVNHIVYRALDQFGIHMSDAKRWDGINKSQK</sequence>
<keyword evidence="2 6" id="KW-0285">Flavoprotein</keyword>
<accession>A0A0V8J2A5</accession>
<dbReference type="OrthoDB" id="9781577at2"/>
<dbReference type="InterPro" id="IPR003382">
    <property type="entry name" value="Flavoprotein"/>
</dbReference>
<organism evidence="8 9">
    <name type="scientific">Fictibacillus enclensis</name>
    <dbReference type="NCBI Taxonomy" id="1017270"/>
    <lineage>
        <taxon>Bacteria</taxon>
        <taxon>Bacillati</taxon>
        <taxon>Bacillota</taxon>
        <taxon>Bacilli</taxon>
        <taxon>Bacillales</taxon>
        <taxon>Fictibacillaceae</taxon>
        <taxon>Fictibacillus</taxon>
    </lineage>
</organism>
<dbReference type="SUPFAM" id="SSF52507">
    <property type="entry name" value="Homo-oligomeric flavin-containing Cys decarboxylases, HFCD"/>
    <property type="match status" value="1"/>
</dbReference>
<comment type="catalytic activity">
    <reaction evidence="5 6">
        <text>dimethylallyl phosphate + FMNH2 = prenylated FMNH2 + phosphate</text>
        <dbReference type="Rhea" id="RHEA:37743"/>
        <dbReference type="ChEBI" id="CHEBI:43474"/>
        <dbReference type="ChEBI" id="CHEBI:57618"/>
        <dbReference type="ChEBI" id="CHEBI:87467"/>
        <dbReference type="ChEBI" id="CHEBI:88052"/>
        <dbReference type="EC" id="2.5.1.129"/>
    </reaction>
</comment>
<dbReference type="Pfam" id="PF02441">
    <property type="entry name" value="Flavoprotein"/>
    <property type="match status" value="1"/>
</dbReference>
<dbReference type="HAMAP" id="MF_01984">
    <property type="entry name" value="ubiX_pad"/>
    <property type="match status" value="1"/>
</dbReference>
<feature type="binding site" evidence="6">
    <location>
        <position position="121"/>
    </location>
    <ligand>
        <name>FMN</name>
        <dbReference type="ChEBI" id="CHEBI:58210"/>
    </ligand>
</feature>
<dbReference type="GO" id="GO:0016831">
    <property type="term" value="F:carboxy-lyase activity"/>
    <property type="evidence" value="ECO:0007669"/>
    <property type="project" value="TreeGrafter"/>
</dbReference>
<comment type="similarity">
    <text evidence="6">Belongs to the UbiX/PAD1 family. YclB subfamily.</text>
</comment>
<feature type="binding site" evidence="6">
    <location>
        <begin position="86"/>
        <end position="89"/>
    </location>
    <ligand>
        <name>FMN</name>
        <dbReference type="ChEBI" id="CHEBI:58210"/>
    </ligand>
</feature>
<dbReference type="AlphaFoldDB" id="A0A0V8J2A5"/>
<reference evidence="8 9" key="1">
    <citation type="journal article" date="2014" name="Antonie Van Leeuwenhoek">
        <title>Fictibacillus enclensis sp. nov., isolated from marine sediment.</title>
        <authorList>
            <person name="Dastager S.G."/>
            <person name="Mawlankar R."/>
            <person name="Srinivasan K."/>
            <person name="Tang S.K."/>
            <person name="Lee J.C."/>
            <person name="Ramana V.V."/>
            <person name="Shouche Y.S."/>
        </authorList>
    </citation>
    <scope>NUCLEOTIDE SEQUENCE [LARGE SCALE GENOMIC DNA]</scope>
    <source>
        <strain evidence="8 9">NIO-1003</strain>
    </source>
</reference>
<dbReference type="HAMAP" id="MF_01986">
    <property type="entry name" value="ubiX_pad_yclB"/>
    <property type="match status" value="1"/>
</dbReference>
<keyword evidence="4 6" id="KW-0808">Transferase</keyword>
<dbReference type="InterPro" id="IPR032901">
    <property type="entry name" value="UbiX_pad_YclB"/>
</dbReference>
<dbReference type="NCBIfam" id="NF004685">
    <property type="entry name" value="PRK06029.1"/>
    <property type="match status" value="1"/>
</dbReference>
<evidence type="ECO:0000313" key="9">
    <source>
        <dbReference type="Proteomes" id="UP000054099"/>
    </source>
</evidence>
<keyword evidence="6" id="KW-0216">Detoxification</keyword>
<dbReference type="PANTHER" id="PTHR43374:SF1">
    <property type="entry name" value="FLAVIN PRENYLTRANSFERASE PAD1, MITOCHONDRIAL"/>
    <property type="match status" value="1"/>
</dbReference>
<feature type="domain" description="Flavoprotein" evidence="7">
    <location>
        <begin position="1"/>
        <end position="171"/>
    </location>
</feature>
<dbReference type="RefSeq" id="WP_061974870.1">
    <property type="nucleotide sequence ID" value="NZ_FMAV01000004.1"/>
</dbReference>
<dbReference type="Proteomes" id="UP000054099">
    <property type="component" value="Unassembled WGS sequence"/>
</dbReference>
<dbReference type="FunFam" id="3.40.50.1950:FF:000001">
    <property type="entry name" value="Flavin prenyltransferase UbiX"/>
    <property type="match status" value="1"/>
</dbReference>
<dbReference type="Gene3D" id="3.40.50.1950">
    <property type="entry name" value="Flavin prenyltransferase-like"/>
    <property type="match status" value="1"/>
</dbReference>
<evidence type="ECO:0000256" key="5">
    <source>
        <dbReference type="ARBA" id="ARBA00050612"/>
    </source>
</evidence>
<keyword evidence="3 6" id="KW-0288">FMN</keyword>
<dbReference type="PANTHER" id="PTHR43374">
    <property type="entry name" value="FLAVIN PRENYLTRANSFERASE"/>
    <property type="match status" value="1"/>
</dbReference>
<evidence type="ECO:0000313" key="8">
    <source>
        <dbReference type="EMBL" id="KSU81158.1"/>
    </source>
</evidence>
<evidence type="ECO:0000259" key="7">
    <source>
        <dbReference type="Pfam" id="PF02441"/>
    </source>
</evidence>
<evidence type="ECO:0000256" key="3">
    <source>
        <dbReference type="ARBA" id="ARBA00022643"/>
    </source>
</evidence>